<feature type="compositionally biased region" description="Gly residues" evidence="1">
    <location>
        <begin position="55"/>
        <end position="64"/>
    </location>
</feature>
<feature type="compositionally biased region" description="Acidic residues" evidence="1">
    <location>
        <begin position="116"/>
        <end position="129"/>
    </location>
</feature>
<feature type="region of interest" description="Disordered" evidence="1">
    <location>
        <begin position="1"/>
        <end position="129"/>
    </location>
</feature>
<accession>A0A7S3FN49</accession>
<sequence length="256" mass="26737">MATETTNMFSLLEDGAKAPAPAKSEPVGGFTKPTPGSQRSQNGGNRGEGNRRGGGRGGRGGSRGGRGREYDRRSGTGRGNKLGYENKKGGGGRGNWGAPGDDGSYAPTAEKGENDAAAEEPEEPDNELTLDEYAKQQAEAKKKLEALTGKSSGATVVDASKEFKGMSMNKKEDVTSEWAAFESGSKKGRTKNRKEKQTLTAGFKIKDEGYEPRERRDRGGRGGARGGRGGRGGARGGGRGGMNAKLDSASDFPTLG</sequence>
<feature type="compositionally biased region" description="Basic and acidic residues" evidence="1">
    <location>
        <begin position="134"/>
        <end position="145"/>
    </location>
</feature>
<dbReference type="InterPro" id="IPR039764">
    <property type="entry name" value="HABP4/SERBP1-like"/>
</dbReference>
<protein>
    <submittedName>
        <fullName evidence="4">HABP4_PAI-RBP1 domain-containing protein</fullName>
    </submittedName>
</protein>
<dbReference type="GO" id="GO:0005737">
    <property type="term" value="C:cytoplasm"/>
    <property type="evidence" value="ECO:0007669"/>
    <property type="project" value="TreeGrafter"/>
</dbReference>
<evidence type="ECO:0000313" key="4">
    <source>
        <dbReference type="EMBL" id="WZN60439.1"/>
    </source>
</evidence>
<dbReference type="InterPro" id="IPR006861">
    <property type="entry name" value="HABP4_PAIRBP1-bd"/>
</dbReference>
<feature type="region of interest" description="Disordered" evidence="1">
    <location>
        <begin position="164"/>
        <end position="256"/>
    </location>
</feature>
<gene>
    <name evidence="3" type="ORF">CROS1456_LOCUS2635</name>
    <name evidence="4" type="ORF">HKI87_03g19680</name>
</gene>
<evidence type="ECO:0000313" key="3">
    <source>
        <dbReference type="EMBL" id="CAE0189546.1"/>
    </source>
</evidence>
<organism evidence="3">
    <name type="scientific">Chloropicon roscoffensis</name>
    <dbReference type="NCBI Taxonomy" id="1461544"/>
    <lineage>
        <taxon>Eukaryota</taxon>
        <taxon>Viridiplantae</taxon>
        <taxon>Chlorophyta</taxon>
        <taxon>Chloropicophyceae</taxon>
        <taxon>Chloropicales</taxon>
        <taxon>Chloropicaceae</taxon>
        <taxon>Chloropicon</taxon>
    </lineage>
</organism>
<feature type="region of interest" description="Disordered" evidence="1">
    <location>
        <begin position="134"/>
        <end position="153"/>
    </location>
</feature>
<dbReference type="GO" id="GO:0005634">
    <property type="term" value="C:nucleus"/>
    <property type="evidence" value="ECO:0007669"/>
    <property type="project" value="TreeGrafter"/>
</dbReference>
<feature type="compositionally biased region" description="Basic and acidic residues" evidence="1">
    <location>
        <begin position="164"/>
        <end position="174"/>
    </location>
</feature>
<dbReference type="GO" id="GO:0003723">
    <property type="term" value="F:RNA binding"/>
    <property type="evidence" value="ECO:0007669"/>
    <property type="project" value="InterPro"/>
</dbReference>
<dbReference type="Gene3D" id="6.10.140.1040">
    <property type="match status" value="1"/>
</dbReference>
<dbReference type="EMBL" id="HBHZ01003416">
    <property type="protein sequence ID" value="CAE0189546.1"/>
    <property type="molecule type" value="Transcribed_RNA"/>
</dbReference>
<evidence type="ECO:0000313" key="5">
    <source>
        <dbReference type="Proteomes" id="UP001472866"/>
    </source>
</evidence>
<dbReference type="Proteomes" id="UP001472866">
    <property type="component" value="Chromosome 03"/>
</dbReference>
<dbReference type="EMBL" id="CP151503">
    <property type="protein sequence ID" value="WZN60439.1"/>
    <property type="molecule type" value="Genomic_DNA"/>
</dbReference>
<proteinExistence type="predicted"/>
<reference evidence="4 5" key="2">
    <citation type="submission" date="2024-03" db="EMBL/GenBank/DDBJ databases">
        <title>Complete genome sequence of the green alga Chloropicon roscoffensis RCC1871.</title>
        <authorList>
            <person name="Lemieux C."/>
            <person name="Pombert J.-F."/>
            <person name="Otis C."/>
            <person name="Turmel M."/>
        </authorList>
    </citation>
    <scope>NUCLEOTIDE SEQUENCE [LARGE SCALE GENOMIC DNA]</scope>
    <source>
        <strain evidence="4 5">RCC1871</strain>
    </source>
</reference>
<name>A0A7S3FN49_9CHLO</name>
<evidence type="ECO:0000259" key="2">
    <source>
        <dbReference type="SMART" id="SM01233"/>
    </source>
</evidence>
<reference evidence="3" key="1">
    <citation type="submission" date="2021-01" db="EMBL/GenBank/DDBJ databases">
        <authorList>
            <person name="Corre E."/>
            <person name="Pelletier E."/>
            <person name="Niang G."/>
            <person name="Scheremetjew M."/>
            <person name="Finn R."/>
            <person name="Kale V."/>
            <person name="Holt S."/>
            <person name="Cochrane G."/>
            <person name="Meng A."/>
            <person name="Brown T."/>
            <person name="Cohen L."/>
        </authorList>
    </citation>
    <scope>NUCLEOTIDE SEQUENCE</scope>
    <source>
        <strain evidence="3">RCC1871</strain>
    </source>
</reference>
<dbReference type="SMART" id="SM01233">
    <property type="entry name" value="HABP4_PAI-RBP1"/>
    <property type="match status" value="1"/>
</dbReference>
<keyword evidence="5" id="KW-1185">Reference proteome</keyword>
<feature type="compositionally biased region" description="Gly residues" evidence="1">
    <location>
        <begin position="221"/>
        <end position="241"/>
    </location>
</feature>
<dbReference type="PANTHER" id="PTHR12299:SF17">
    <property type="entry name" value="AT19571P-RELATED"/>
    <property type="match status" value="1"/>
</dbReference>
<dbReference type="AlphaFoldDB" id="A0A7S3FN49"/>
<dbReference type="Pfam" id="PF04774">
    <property type="entry name" value="HABP4_PAI-RBP1"/>
    <property type="match status" value="1"/>
</dbReference>
<feature type="domain" description="Hyaluronan/mRNA-binding protein" evidence="2">
    <location>
        <begin position="66"/>
        <end position="157"/>
    </location>
</feature>
<evidence type="ECO:0000256" key="1">
    <source>
        <dbReference type="SAM" id="MobiDB-lite"/>
    </source>
</evidence>
<dbReference type="PANTHER" id="PTHR12299">
    <property type="entry name" value="HYALURONIC ACID-BINDING PROTEIN 4"/>
    <property type="match status" value="1"/>
</dbReference>
<feature type="compositionally biased region" description="Basic and acidic residues" evidence="1">
    <location>
        <begin position="204"/>
        <end position="220"/>
    </location>
</feature>